<dbReference type="PROSITE" id="PS51257">
    <property type="entry name" value="PROKAR_LIPOPROTEIN"/>
    <property type="match status" value="1"/>
</dbReference>
<evidence type="ECO:0000256" key="1">
    <source>
        <dbReference type="ARBA" id="ARBA00004196"/>
    </source>
</evidence>
<feature type="compositionally biased region" description="Gly residues" evidence="4">
    <location>
        <begin position="25"/>
        <end position="39"/>
    </location>
</feature>
<reference evidence="7 8" key="1">
    <citation type="submission" date="2020-08" db="EMBL/GenBank/DDBJ databases">
        <title>Sequencing the genomes of 1000 actinobacteria strains.</title>
        <authorList>
            <person name="Klenk H.-P."/>
        </authorList>
    </citation>
    <scope>NUCLEOTIDE SEQUENCE [LARGE SCALE GENOMIC DNA]</scope>
    <source>
        <strain evidence="7 8">DSM 43851</strain>
    </source>
</reference>
<dbReference type="CDD" id="cd06309">
    <property type="entry name" value="PBP1_galactofuranose_YtfQ-like"/>
    <property type="match status" value="1"/>
</dbReference>
<comment type="caution">
    <text evidence="7">The sequence shown here is derived from an EMBL/GenBank/DDBJ whole genome shotgun (WGS) entry which is preliminary data.</text>
</comment>
<accession>A0A7W9NIK8</accession>
<name>A0A7W9NIK8_9PSEU</name>
<dbReference type="Pfam" id="PF13407">
    <property type="entry name" value="Peripla_BP_4"/>
    <property type="match status" value="1"/>
</dbReference>
<sequence>MKSSLGAAAAVAALLVITGCANPEGSGGGGSTAGSGGGQQTASNASGPTCTIDAYGATKVDFSKAVVGFSQSEAEANPFRITETQSITDEAQKQGVQLLKRNANSNLSQQISDIQGLLAQGANLLVVAPLNSEGLEPALQAARDKHVPVVTIDRKLSSATPCKDYLTFIGSDFVAQGKRAATQLVKATNGTAKVAILLGSTGNNVTTDRTSGFTDYLKANAPNVQVVAQQTGDFTREKGQSVTEQLLQAHPEITAIYAENDEMALGAVTAISGAGKKPGTDIKVFSVDGTRNVVQGIVNGQINGDVESNPRFGPLALSTLKDFLSGKAIPQTITIQDREYDSSNAAAQVGNAY</sequence>
<evidence type="ECO:0000256" key="2">
    <source>
        <dbReference type="ARBA" id="ARBA00007639"/>
    </source>
</evidence>
<dbReference type="Gene3D" id="3.40.50.2300">
    <property type="match status" value="2"/>
</dbReference>
<dbReference type="RefSeq" id="WP_184865155.1">
    <property type="nucleotide sequence ID" value="NZ_BAAAWY010000034.1"/>
</dbReference>
<dbReference type="GO" id="GO:0030313">
    <property type="term" value="C:cell envelope"/>
    <property type="evidence" value="ECO:0007669"/>
    <property type="project" value="UniProtKB-SubCell"/>
</dbReference>
<feature type="signal peptide" evidence="5">
    <location>
        <begin position="1"/>
        <end position="23"/>
    </location>
</feature>
<proteinExistence type="inferred from homology"/>
<dbReference type="PANTHER" id="PTHR46847">
    <property type="entry name" value="D-ALLOSE-BINDING PERIPLASMIC PROTEIN-RELATED"/>
    <property type="match status" value="1"/>
</dbReference>
<comment type="subcellular location">
    <subcellularLocation>
        <location evidence="1">Cell envelope</location>
    </subcellularLocation>
</comment>
<evidence type="ECO:0000259" key="6">
    <source>
        <dbReference type="Pfam" id="PF13407"/>
    </source>
</evidence>
<keyword evidence="8" id="KW-1185">Reference proteome</keyword>
<evidence type="ECO:0000256" key="5">
    <source>
        <dbReference type="SAM" id="SignalP"/>
    </source>
</evidence>
<feature type="domain" description="Periplasmic binding protein" evidence="6">
    <location>
        <begin position="75"/>
        <end position="327"/>
    </location>
</feature>
<dbReference type="AlphaFoldDB" id="A0A7W9NIK8"/>
<dbReference type="InterPro" id="IPR028082">
    <property type="entry name" value="Peripla_BP_I"/>
</dbReference>
<gene>
    <name evidence="7" type="ORF">BJ998_004890</name>
</gene>
<dbReference type="Proteomes" id="UP000585638">
    <property type="component" value="Unassembled WGS sequence"/>
</dbReference>
<evidence type="ECO:0000256" key="3">
    <source>
        <dbReference type="ARBA" id="ARBA00022729"/>
    </source>
</evidence>
<evidence type="ECO:0000256" key="4">
    <source>
        <dbReference type="SAM" id="MobiDB-lite"/>
    </source>
</evidence>
<feature type="region of interest" description="Disordered" evidence="4">
    <location>
        <begin position="25"/>
        <end position="46"/>
    </location>
</feature>
<dbReference type="SUPFAM" id="SSF53822">
    <property type="entry name" value="Periplasmic binding protein-like I"/>
    <property type="match status" value="1"/>
</dbReference>
<keyword evidence="3 5" id="KW-0732">Signal</keyword>
<protein>
    <submittedName>
        <fullName evidence="7">Ribose transport system substrate-binding protein</fullName>
    </submittedName>
</protein>
<organism evidence="7 8">
    <name type="scientific">Kutzneria kofuensis</name>
    <dbReference type="NCBI Taxonomy" id="103725"/>
    <lineage>
        <taxon>Bacteria</taxon>
        <taxon>Bacillati</taxon>
        <taxon>Actinomycetota</taxon>
        <taxon>Actinomycetes</taxon>
        <taxon>Pseudonocardiales</taxon>
        <taxon>Pseudonocardiaceae</taxon>
        <taxon>Kutzneria</taxon>
    </lineage>
</organism>
<evidence type="ECO:0000313" key="7">
    <source>
        <dbReference type="EMBL" id="MBB5893694.1"/>
    </source>
</evidence>
<dbReference type="GO" id="GO:0030246">
    <property type="term" value="F:carbohydrate binding"/>
    <property type="evidence" value="ECO:0007669"/>
    <property type="project" value="UniProtKB-ARBA"/>
</dbReference>
<comment type="similarity">
    <text evidence="2">Belongs to the bacterial solute-binding protein 2 family.</text>
</comment>
<evidence type="ECO:0000313" key="8">
    <source>
        <dbReference type="Proteomes" id="UP000585638"/>
    </source>
</evidence>
<feature type="chain" id="PRO_5031262122" evidence="5">
    <location>
        <begin position="24"/>
        <end position="353"/>
    </location>
</feature>
<dbReference type="EMBL" id="JACHIR010000001">
    <property type="protein sequence ID" value="MBB5893694.1"/>
    <property type="molecule type" value="Genomic_DNA"/>
</dbReference>
<dbReference type="PANTHER" id="PTHR46847:SF3">
    <property type="entry name" value="GALACTOFURANOSE-BINDING PROTEIN YTFQ"/>
    <property type="match status" value="1"/>
</dbReference>
<dbReference type="InterPro" id="IPR025997">
    <property type="entry name" value="SBP_2_dom"/>
</dbReference>